<organism evidence="1 2">
    <name type="scientific">Paenibacillus tundrae</name>
    <dbReference type="NCBI Taxonomy" id="528187"/>
    <lineage>
        <taxon>Bacteria</taxon>
        <taxon>Bacillati</taxon>
        <taxon>Bacillota</taxon>
        <taxon>Bacilli</taxon>
        <taxon>Bacillales</taxon>
        <taxon>Paenibacillaceae</taxon>
        <taxon>Paenibacillus</taxon>
    </lineage>
</organism>
<comment type="caution">
    <text evidence="1">The sequence shown here is derived from an EMBL/GenBank/DDBJ whole genome shotgun (WGS) entry which is preliminary data.</text>
</comment>
<evidence type="ECO:0000313" key="1">
    <source>
        <dbReference type="EMBL" id="MDQ0168764.1"/>
    </source>
</evidence>
<keyword evidence="2" id="KW-1185">Reference proteome</keyword>
<dbReference type="EMBL" id="JAUSTI010000001">
    <property type="protein sequence ID" value="MDQ0168764.1"/>
    <property type="molecule type" value="Genomic_DNA"/>
</dbReference>
<name>A0ABT9W6A4_9BACL</name>
<dbReference type="Proteomes" id="UP001233836">
    <property type="component" value="Unassembled WGS sequence"/>
</dbReference>
<gene>
    <name evidence="1" type="ORF">J2T19_000201</name>
</gene>
<evidence type="ECO:0000313" key="2">
    <source>
        <dbReference type="Proteomes" id="UP001233836"/>
    </source>
</evidence>
<evidence type="ECO:0008006" key="3">
    <source>
        <dbReference type="Google" id="ProtNLM"/>
    </source>
</evidence>
<accession>A0ABT9W6A4</accession>
<proteinExistence type="predicted"/>
<protein>
    <recommendedName>
        <fullName evidence="3">Portal protein</fullName>
    </recommendedName>
</protein>
<reference evidence="1 2" key="1">
    <citation type="submission" date="2023-07" db="EMBL/GenBank/DDBJ databases">
        <title>Sorghum-associated microbial communities from plants grown in Nebraska, USA.</title>
        <authorList>
            <person name="Schachtman D."/>
        </authorList>
    </citation>
    <scope>NUCLEOTIDE SEQUENCE [LARGE SCALE GENOMIC DNA]</scope>
    <source>
        <strain evidence="1 2">DS1314</strain>
    </source>
</reference>
<dbReference type="RefSeq" id="WP_307212053.1">
    <property type="nucleotide sequence ID" value="NZ_JAUSTI010000001.1"/>
</dbReference>
<sequence length="528" mass="59786">MTEFFTMKETKLFYPGAQYPPQTEIRRLAKYERGRKIFEGRHAEIYDRASALLKDTPHAPQLKTLFIAVNIVDVLVTKPADLLVGEKPTYNSGKGPDSTEQSRLNSIVEENDLNQMIHETTVGGGYRGDSFVKVRYDYRDDFTETDQLELERPPTKKEPIIETVDPSIVFPELARGSKKRFKAVNVAWVEWEIEQTRNIMSYIRGKVTMNETPFLNVERHIPGYIVFERYKLIPNGVDTSEGVPIPLYIVGDKVETGREENVMATGTPHLNIDHIPHKTTDDHWAGISTVEKMESKLAAINDRLVQIDYILWKHSDPTAYGPDIDEEDDRSVRFGGKYIPLEKDDVTPGYMTWNSQLDGAFKELELLLGLIYQMAETPQWLFGTTITSDSGGTGTSHTDGAAIKARFMPILKKVERIRTHVDRAVRNALWKAMLLENIANKGVPTFEPYDEVYPTIGWRDGIPRNEKEAAEVASIRTGAKPTWSVTDAIKDLDGVTDAEAEETIRRIDEDEQRTAGTVDSTIFNEVVT</sequence>